<feature type="compositionally biased region" description="Basic and acidic residues" evidence="5">
    <location>
        <begin position="1196"/>
        <end position="1213"/>
    </location>
</feature>
<dbReference type="Pfam" id="PF05060">
    <property type="entry name" value="MGAT2"/>
    <property type="match status" value="1"/>
</dbReference>
<dbReference type="PANTHER" id="PTHR12871">
    <property type="entry name" value="BETA-1,2-N-ACETYLGLUCOSAMINYLTRANSFERASE II"/>
    <property type="match status" value="1"/>
</dbReference>
<sequence>MSGFGARRRRGTLHTYICSGPSAGRRRAPISTAVRLVHSRRASAFVPAATGRPMGRRTIGPASSREGEGMAGRDVAQLVEHGVCNARVVGSVAAGRDRETHGRCTIGPASSRVGEGMAGRDVAQLIEHGVCNARVVAENSVTEKEEKLLIKLLFLELSNRRRRALVREVTKNLMVTLTELQSSSVEMGEPSRKTTISAALHQSGLYAAWTGRLNNDPKHTAKTTQEWLQDKALNVIEWPSQSPDLNPIEHLWRELKIAVQQRSPPNLPEHERIRREEWEKLPKYRCAKLVVILTLVVVVCGLAFWTSGKQKKSSGVVVPKEAEGARRSSSSQVHPQPQATPAVSRIPIVPPIAPVAPANETQLENQPEKHLEKEKAVKPDVDNTTLVYRGIVFQLNFDQTVRHEERFRAVRKKDDLVVVVQVHNRPDYLRLLVESLRKARGVESILLIFSHDFWSPEINEVVASVDFCQVLQIFFPFSIQLYPQEFPGHDPRDCPRDVPKMDALKLGCINAEYPDSFGHYREAKFSQTKHHWWWKLHFVWDRVRALKDHRGLVLLIEEDHFLSPDFLHLLKLMSILKRENCPDCDILSLGSYGHISYASKSNKVEVKAWKSTEHNMGMALSRETYQKLLQCTDAFCTYDDYNWDWSLQHLTVTCLPSYWKVMVSEAPRVFHAGDCGMHHKKSVCMPSSQKTKIENILLSSSNQLFPKNLLITKRLPANGAGGVAPHVKNGGWGDIRDHELCKSYLRLQRTTISAALHQSGLYVAGTGRLVRIEAKMNGAKYREILDENLLQSAQDLRLGPDLNLIEHLWRDLKIAVQKRYPSNLTELERIRREEWEKLPKYKCAKLILSSSVRVVVLLEGQPSPQSEVLSTLEQSSVRVNIGPSPPIAQFGRAASSRKSLDLCLDSILSQSSTDNSFDLMAWSETKQVNAPMPSSSGIAPLDGVSSDTLVRLASGLSEHCVKKQCGLAGSCFGGRMALDLRLSRHSTNQAFMVVARRKPLLSKRHMTARLEFAKRHLKDSHTMRNIILCLPTEEEEEEEEETACLMNACKDIAASKIAPKSTIYRIIKNFKERGSIVVKKLSGRPRKSSKRQDRLLKLIQLRDRGTTSAELAQEWQQAGVSASARTGPPERRSGLNCIAVLEASLQTRVQSRAVSQPAVIGSPIGRRTIGPASSGLGEGHVPRGPDIQGAPIDFVSHSHADNNPEATAEDRNKLDHRDDEAAYREEVSDLAVWCRDNNLSLNVSKTKKLIVDYRKRRGGSGVGRELQDPRVWHGPTNPQKLYSCTTESVLAGCITAWYGKITAFDRMVLQRVMRKAPYITGAKLPAIQDLYIRRFGLERVLGHNRRNLTALVKSWRQPKPRGGGTRRQREGEAGSPWKRGNPKKFFGGAHGLGDGAAGGCHKAESEGCQVKGADGGREGTDSVGYQPGLFLLHAPGIRCASPAQSGLFLTPRTRDTVRFASPARPVPATRTRDTVRVASPARPVPALRNRREALWEWVQHALFRLPALALRCVSSARPEMRVLSPVPPVPAPLTRPTMRLRRPDARPEPLEPSADRISQSLPPDRISQSLLPDRISQSLLPDRISQSLLPDRISQSLHRISQIPSHEPSSHEQPDPSASHEPSSQDPPEPSSQDPPEPSSLDPPEPSSRDPPEPSSRDPPEPSSRDPPEPSSRDPPEPSSQDPPASQDPPEPASQDPPFSQSVSDL</sequence>
<feature type="disulfide bond" evidence="3">
    <location>
        <begin position="494"/>
        <end position="508"/>
    </location>
</feature>
<dbReference type="GO" id="GO:0006487">
    <property type="term" value="P:protein N-linked glycosylation"/>
    <property type="evidence" value="ECO:0007669"/>
    <property type="project" value="TreeGrafter"/>
</dbReference>
<feature type="binding site" evidence="1">
    <location>
        <position position="452"/>
    </location>
    <ligand>
        <name>substrate</name>
    </ligand>
</feature>
<feature type="region of interest" description="Disordered" evidence="5">
    <location>
        <begin position="1177"/>
        <end position="1213"/>
    </location>
</feature>
<feature type="binding site" evidence="2">
    <location>
        <position position="671"/>
    </location>
    <ligand>
        <name>Mn(2+)</name>
        <dbReference type="ChEBI" id="CHEBI:29035"/>
    </ligand>
</feature>
<feature type="compositionally biased region" description="Pro residues" evidence="5">
    <location>
        <begin position="1625"/>
        <end position="1646"/>
    </location>
</feature>
<feature type="compositionally biased region" description="Basic and acidic residues" evidence="5">
    <location>
        <begin position="1647"/>
        <end position="1676"/>
    </location>
</feature>
<dbReference type="GO" id="GO:0000139">
    <property type="term" value="C:Golgi membrane"/>
    <property type="evidence" value="ECO:0007669"/>
    <property type="project" value="TreeGrafter"/>
</dbReference>
<dbReference type="Proteomes" id="UP001356427">
    <property type="component" value="Unassembled WGS sequence"/>
</dbReference>
<dbReference type="GO" id="GO:0005795">
    <property type="term" value="C:Golgi stack"/>
    <property type="evidence" value="ECO:0007669"/>
    <property type="project" value="InterPro"/>
</dbReference>
<dbReference type="Gene3D" id="3.90.550.10">
    <property type="entry name" value="Spore Coat Polysaccharide Biosynthesis Protein SpsA, Chain A"/>
    <property type="match status" value="1"/>
</dbReference>
<feature type="glycosylation site" description="N-linked (GlcNAc...) asparagine" evidence="4">
    <location>
        <position position="383"/>
    </location>
</feature>
<evidence type="ECO:0000256" key="1">
    <source>
        <dbReference type="PIRSR" id="PIRSR607754-1"/>
    </source>
</evidence>
<dbReference type="GO" id="GO:0046872">
    <property type="term" value="F:metal ion binding"/>
    <property type="evidence" value="ECO:0007669"/>
    <property type="project" value="UniProtKB-KW"/>
</dbReference>
<evidence type="ECO:0000259" key="7">
    <source>
        <dbReference type="Pfam" id="PF13358"/>
    </source>
</evidence>
<name>A0AAN8KQ77_9TELE</name>
<dbReference type="EMBL" id="JAGTTL010000034">
    <property type="protein sequence ID" value="KAK6295453.1"/>
    <property type="molecule type" value="Genomic_DNA"/>
</dbReference>
<feature type="region of interest" description="Disordered" evidence="5">
    <location>
        <begin position="1355"/>
        <end position="1382"/>
    </location>
</feature>
<evidence type="ECO:0000313" key="9">
    <source>
        <dbReference type="Proteomes" id="UP001356427"/>
    </source>
</evidence>
<feature type="region of interest" description="Disordered" evidence="5">
    <location>
        <begin position="1601"/>
        <end position="1706"/>
    </location>
</feature>
<protein>
    <recommendedName>
        <fullName evidence="7">Tc1-like transposase DDE domain-containing protein</fullName>
    </recommendedName>
</protein>
<organism evidence="8 9">
    <name type="scientific">Coregonus suidteri</name>
    <dbReference type="NCBI Taxonomy" id="861788"/>
    <lineage>
        <taxon>Eukaryota</taxon>
        <taxon>Metazoa</taxon>
        <taxon>Chordata</taxon>
        <taxon>Craniata</taxon>
        <taxon>Vertebrata</taxon>
        <taxon>Euteleostomi</taxon>
        <taxon>Actinopterygii</taxon>
        <taxon>Neopterygii</taxon>
        <taxon>Teleostei</taxon>
        <taxon>Protacanthopterygii</taxon>
        <taxon>Salmoniformes</taxon>
        <taxon>Salmonidae</taxon>
        <taxon>Coregoninae</taxon>
        <taxon>Coregonus</taxon>
    </lineage>
</organism>
<comment type="cofactor">
    <cofactor evidence="2">
        <name>Mn(2+)</name>
        <dbReference type="ChEBI" id="CHEBI:29035"/>
    </cofactor>
</comment>
<feature type="compositionally biased region" description="Polar residues" evidence="5">
    <location>
        <begin position="327"/>
        <end position="339"/>
    </location>
</feature>
<evidence type="ECO:0000313" key="8">
    <source>
        <dbReference type="EMBL" id="KAK6295453.1"/>
    </source>
</evidence>
<keyword evidence="4" id="KW-0325">Glycoprotein</keyword>
<gene>
    <name evidence="8" type="ORF">J4Q44_G00346790</name>
</gene>
<feature type="disulfide bond" evidence="3">
    <location>
        <begin position="675"/>
        <end position="684"/>
    </location>
</feature>
<keyword evidence="6" id="KW-1133">Transmembrane helix</keyword>
<evidence type="ECO:0000256" key="6">
    <source>
        <dbReference type="SAM" id="Phobius"/>
    </source>
</evidence>
<proteinExistence type="predicted"/>
<dbReference type="InterPro" id="IPR038717">
    <property type="entry name" value="Tc1-like_DDE_dom"/>
</dbReference>
<dbReference type="InterPro" id="IPR029044">
    <property type="entry name" value="Nucleotide-diphossugar_trans"/>
</dbReference>
<feature type="domain" description="Tc1-like transposase DDE" evidence="7">
    <location>
        <begin position="214"/>
        <end position="265"/>
    </location>
</feature>
<feature type="binding site" evidence="2">
    <location>
        <position position="559"/>
    </location>
    <ligand>
        <name>Mn(2+)</name>
        <dbReference type="ChEBI" id="CHEBI:29035"/>
    </ligand>
</feature>
<dbReference type="Gene3D" id="3.30.420.10">
    <property type="entry name" value="Ribonuclease H-like superfamily/Ribonuclease H"/>
    <property type="match status" value="2"/>
</dbReference>
<feature type="binding site" evidence="1">
    <location>
        <begin position="527"/>
        <end position="531"/>
    </location>
    <ligand>
        <name>substrate</name>
    </ligand>
</feature>
<feature type="disulfide bond" evidence="3">
    <location>
        <begin position="581"/>
        <end position="584"/>
    </location>
</feature>
<feature type="region of interest" description="Disordered" evidence="5">
    <location>
        <begin position="1522"/>
        <end position="1578"/>
    </location>
</feature>
<dbReference type="SUPFAM" id="SSF53448">
    <property type="entry name" value="Nucleotide-diphospho-sugar transferases"/>
    <property type="match status" value="1"/>
</dbReference>
<feature type="disulfide bond" evidence="3">
    <location>
        <begin position="636"/>
        <end position="741"/>
    </location>
</feature>
<dbReference type="GO" id="GO:0009312">
    <property type="term" value="P:oligosaccharide biosynthetic process"/>
    <property type="evidence" value="ECO:0007669"/>
    <property type="project" value="InterPro"/>
</dbReference>
<dbReference type="GO" id="GO:0008455">
    <property type="term" value="F:alpha-1,6-mannosylglycoprotein 2-beta-N-acetylglucosaminyltransferase activity"/>
    <property type="evidence" value="ECO:0007669"/>
    <property type="project" value="InterPro"/>
</dbReference>
<dbReference type="InterPro" id="IPR007754">
    <property type="entry name" value="GlcNAc_II"/>
</dbReference>
<feature type="binding site" evidence="1">
    <location>
        <begin position="421"/>
        <end position="425"/>
    </location>
    <ligand>
        <name>substrate</name>
    </ligand>
</feature>
<keyword evidence="9" id="KW-1185">Reference proteome</keyword>
<keyword evidence="2" id="KW-0464">Manganese</keyword>
<keyword evidence="3" id="KW-1015">Disulfide bond</keyword>
<comment type="caution">
    <text evidence="8">The sequence shown here is derived from an EMBL/GenBank/DDBJ whole genome shotgun (WGS) entry which is preliminary data.</text>
</comment>
<feature type="compositionally biased region" description="Polar residues" evidence="5">
    <location>
        <begin position="1556"/>
        <end position="1578"/>
    </location>
</feature>
<evidence type="ECO:0000256" key="3">
    <source>
        <dbReference type="PIRSR" id="PIRSR607754-3"/>
    </source>
</evidence>
<evidence type="ECO:0000256" key="4">
    <source>
        <dbReference type="PIRSR" id="PIRSR607754-4"/>
    </source>
</evidence>
<evidence type="ECO:0000256" key="2">
    <source>
        <dbReference type="PIRSR" id="PIRSR607754-2"/>
    </source>
</evidence>
<feature type="transmembrane region" description="Helical" evidence="6">
    <location>
        <begin position="286"/>
        <end position="305"/>
    </location>
</feature>
<keyword evidence="6" id="KW-0472">Membrane</keyword>
<feature type="disulfide bond" evidence="3">
    <location>
        <begin position="631"/>
        <end position="654"/>
    </location>
</feature>
<dbReference type="GO" id="GO:0003676">
    <property type="term" value="F:nucleic acid binding"/>
    <property type="evidence" value="ECO:0007669"/>
    <property type="project" value="InterPro"/>
</dbReference>
<feature type="region of interest" description="Disordered" evidence="5">
    <location>
        <begin position="315"/>
        <end position="341"/>
    </location>
</feature>
<keyword evidence="2" id="KW-0479">Metal-binding</keyword>
<evidence type="ECO:0000256" key="5">
    <source>
        <dbReference type="SAM" id="MobiDB-lite"/>
    </source>
</evidence>
<reference evidence="8 9" key="1">
    <citation type="submission" date="2021-04" db="EMBL/GenBank/DDBJ databases">
        <authorList>
            <person name="De Guttry C."/>
            <person name="Zahm M."/>
            <person name="Klopp C."/>
            <person name="Cabau C."/>
            <person name="Louis A."/>
            <person name="Berthelot C."/>
            <person name="Parey E."/>
            <person name="Roest Crollius H."/>
            <person name="Montfort J."/>
            <person name="Robinson-Rechavi M."/>
            <person name="Bucao C."/>
            <person name="Bouchez O."/>
            <person name="Gislard M."/>
            <person name="Lluch J."/>
            <person name="Milhes M."/>
            <person name="Lampietro C."/>
            <person name="Lopez Roques C."/>
            <person name="Donnadieu C."/>
            <person name="Braasch I."/>
            <person name="Desvignes T."/>
            <person name="Postlethwait J."/>
            <person name="Bobe J."/>
            <person name="Wedekind C."/>
            <person name="Guiguen Y."/>
        </authorList>
    </citation>
    <scope>NUCLEOTIDE SEQUENCE [LARGE SCALE GENOMIC DNA]</scope>
    <source>
        <strain evidence="8">Cs_M1</strain>
        <tissue evidence="8">Blood</tissue>
    </source>
</reference>
<feature type="compositionally biased region" description="Polar residues" evidence="5">
    <location>
        <begin position="1697"/>
        <end position="1706"/>
    </location>
</feature>
<keyword evidence="6" id="KW-0812">Transmembrane</keyword>
<dbReference type="InterPro" id="IPR036397">
    <property type="entry name" value="RNaseH_sf"/>
</dbReference>
<accession>A0AAN8KQ77</accession>
<dbReference type="Pfam" id="PF13358">
    <property type="entry name" value="DDE_3"/>
    <property type="match status" value="1"/>
</dbReference>
<dbReference type="PANTHER" id="PTHR12871:SF5">
    <property type="entry name" value="ALPHA-1,6-MANNOSYL-GLYCOPROTEIN 2-BETA-N-ACETYLGLUCOSAMINYLTRANSFERASE"/>
    <property type="match status" value="1"/>
</dbReference>